<comment type="catalytic activity">
    <reaction evidence="10 11">
        <text>shikimate + ATP = 3-phosphoshikimate + ADP + H(+)</text>
        <dbReference type="Rhea" id="RHEA:13121"/>
        <dbReference type="ChEBI" id="CHEBI:15378"/>
        <dbReference type="ChEBI" id="CHEBI:30616"/>
        <dbReference type="ChEBI" id="CHEBI:36208"/>
        <dbReference type="ChEBI" id="CHEBI:145989"/>
        <dbReference type="ChEBI" id="CHEBI:456216"/>
        <dbReference type="EC" id="2.7.1.71"/>
    </reaction>
</comment>
<keyword evidence="11" id="KW-0963">Cytoplasm</keyword>
<dbReference type="GO" id="GO:0009073">
    <property type="term" value="P:aromatic amino acid family biosynthetic process"/>
    <property type="evidence" value="ECO:0007669"/>
    <property type="project" value="UniProtKB-KW"/>
</dbReference>
<dbReference type="PANTHER" id="PTHR21087">
    <property type="entry name" value="SHIKIMATE KINASE"/>
    <property type="match status" value="1"/>
</dbReference>
<evidence type="ECO:0000256" key="6">
    <source>
        <dbReference type="ARBA" id="ARBA00022741"/>
    </source>
</evidence>
<keyword evidence="7 11" id="KW-0418">Kinase</keyword>
<feature type="binding site" evidence="11">
    <location>
        <begin position="16"/>
        <end position="21"/>
    </location>
    <ligand>
        <name>ATP</name>
        <dbReference type="ChEBI" id="CHEBI:30616"/>
    </ligand>
</feature>
<comment type="caution">
    <text evidence="11">Lacks conserved residue(s) required for the propagation of feature annotation.</text>
</comment>
<keyword evidence="5 11" id="KW-0808">Transferase</keyword>
<feature type="binding site" evidence="11">
    <location>
        <position position="83"/>
    </location>
    <ligand>
        <name>substrate</name>
    </ligand>
</feature>
<protein>
    <recommendedName>
        <fullName evidence="3 11">Shikimate kinase</fullName>
        <shortName evidence="11">SK</shortName>
        <ecNumber evidence="3 11">2.7.1.71</ecNumber>
    </recommendedName>
</protein>
<comment type="function">
    <text evidence="11">Catalyzes the specific phosphorylation of the 3-hydroxyl group of shikimic acid using ATP as a cosubstrate.</text>
</comment>
<evidence type="ECO:0000256" key="10">
    <source>
        <dbReference type="ARBA" id="ARBA00048567"/>
    </source>
</evidence>
<evidence type="ECO:0000256" key="11">
    <source>
        <dbReference type="HAMAP-Rule" id="MF_00109"/>
    </source>
</evidence>
<dbReference type="InterPro" id="IPR023000">
    <property type="entry name" value="Shikimate_kinase_CS"/>
</dbReference>
<accession>A0A2W0H9S3</accession>
<dbReference type="Proteomes" id="UP000248066">
    <property type="component" value="Unassembled WGS sequence"/>
</dbReference>
<dbReference type="CDD" id="cd00464">
    <property type="entry name" value="SK"/>
    <property type="match status" value="1"/>
</dbReference>
<evidence type="ECO:0000256" key="7">
    <source>
        <dbReference type="ARBA" id="ARBA00022777"/>
    </source>
</evidence>
<dbReference type="PANTHER" id="PTHR21087:SF16">
    <property type="entry name" value="SHIKIMATE KINASE 1, CHLOROPLASTIC"/>
    <property type="match status" value="1"/>
</dbReference>
<dbReference type="GO" id="GO:0008652">
    <property type="term" value="P:amino acid biosynthetic process"/>
    <property type="evidence" value="ECO:0007669"/>
    <property type="project" value="UniProtKB-KW"/>
</dbReference>
<evidence type="ECO:0000256" key="4">
    <source>
        <dbReference type="ARBA" id="ARBA00022605"/>
    </source>
</evidence>
<evidence type="ECO:0000256" key="3">
    <source>
        <dbReference type="ARBA" id="ARBA00012154"/>
    </source>
</evidence>
<sequence>MTMQANGNIYLTGFMGAGKTTVGKLLARKNGLGFIDLDDVIVKQTGKSIPDIFRNEGEEWFRKVESQVLERMTGKRAVISTGGGAVEKEENVAFMRKTGLTFFLDAPFDVLYERIKADPGRPLAGIDRTKLEERYSGRRKAYATADVTIQTMGLTPREIVKAIVEAGQPL</sequence>
<comment type="pathway">
    <text evidence="1 11">Metabolic intermediate biosynthesis; chorismate biosynthesis; chorismate from D-erythrose 4-phosphate and phosphoenolpyruvate: step 5/7.</text>
</comment>
<evidence type="ECO:0000256" key="9">
    <source>
        <dbReference type="ARBA" id="ARBA00023141"/>
    </source>
</evidence>
<dbReference type="EC" id="2.7.1.71" evidence="3 11"/>
<keyword evidence="6 11" id="KW-0547">Nucleotide-binding</keyword>
<comment type="subcellular location">
    <subcellularLocation>
        <location evidence="11">Cytoplasm</location>
    </subcellularLocation>
</comment>
<feature type="binding site" evidence="11">
    <location>
        <position position="20"/>
    </location>
    <ligand>
        <name>Mg(2+)</name>
        <dbReference type="ChEBI" id="CHEBI:18420"/>
    </ligand>
</feature>
<keyword evidence="4 11" id="KW-0028">Amino-acid biosynthesis</keyword>
<keyword evidence="13" id="KW-1185">Reference proteome</keyword>
<feature type="binding site" evidence="11">
    <location>
        <position position="138"/>
    </location>
    <ligand>
        <name>substrate</name>
    </ligand>
</feature>
<dbReference type="Pfam" id="PF01202">
    <property type="entry name" value="SKI"/>
    <property type="match status" value="1"/>
</dbReference>
<dbReference type="OrthoDB" id="9800332at2"/>
<keyword evidence="11" id="KW-0479">Metal-binding</keyword>
<dbReference type="SUPFAM" id="SSF52540">
    <property type="entry name" value="P-loop containing nucleoside triphosphate hydrolases"/>
    <property type="match status" value="1"/>
</dbReference>
<evidence type="ECO:0000256" key="2">
    <source>
        <dbReference type="ARBA" id="ARBA00006997"/>
    </source>
</evidence>
<dbReference type="GO" id="GO:0005524">
    <property type="term" value="F:ATP binding"/>
    <property type="evidence" value="ECO:0007669"/>
    <property type="project" value="UniProtKB-UniRule"/>
</dbReference>
<dbReference type="InterPro" id="IPR027417">
    <property type="entry name" value="P-loop_NTPase"/>
</dbReference>
<feature type="binding site" evidence="11">
    <location>
        <position position="62"/>
    </location>
    <ligand>
        <name>substrate</name>
    </ligand>
</feature>
<feature type="binding site" evidence="11">
    <location>
        <position position="38"/>
    </location>
    <ligand>
        <name>substrate</name>
    </ligand>
</feature>
<comment type="subunit">
    <text evidence="11">Monomer.</text>
</comment>
<dbReference type="Gene3D" id="3.40.50.300">
    <property type="entry name" value="P-loop containing nucleotide triphosphate hydrolases"/>
    <property type="match status" value="1"/>
</dbReference>
<keyword evidence="8 11" id="KW-0067">ATP-binding</keyword>
<dbReference type="GO" id="GO:0000287">
    <property type="term" value="F:magnesium ion binding"/>
    <property type="evidence" value="ECO:0007669"/>
    <property type="project" value="UniProtKB-UniRule"/>
</dbReference>
<dbReference type="PROSITE" id="PS01128">
    <property type="entry name" value="SHIKIMATE_KINASE"/>
    <property type="match status" value="1"/>
</dbReference>
<name>A0A2W0H9S3_9BACI</name>
<comment type="cofactor">
    <cofactor evidence="11">
        <name>Mg(2+)</name>
        <dbReference type="ChEBI" id="CHEBI:18420"/>
    </cofactor>
    <text evidence="11">Binds 1 Mg(2+) ion per subunit.</text>
</comment>
<dbReference type="InterPro" id="IPR000623">
    <property type="entry name" value="Shikimate_kinase/TSH1"/>
</dbReference>
<dbReference type="EMBL" id="PDOF01000001">
    <property type="protein sequence ID" value="PYZ98604.1"/>
    <property type="molecule type" value="Genomic_DNA"/>
</dbReference>
<evidence type="ECO:0000256" key="5">
    <source>
        <dbReference type="ARBA" id="ARBA00022679"/>
    </source>
</evidence>
<evidence type="ECO:0000313" key="12">
    <source>
        <dbReference type="EMBL" id="PYZ98604.1"/>
    </source>
</evidence>
<dbReference type="AlphaFoldDB" id="A0A2W0H9S3"/>
<evidence type="ECO:0000256" key="1">
    <source>
        <dbReference type="ARBA" id="ARBA00004842"/>
    </source>
</evidence>
<gene>
    <name evidence="11" type="primary">aroK</name>
    <name evidence="12" type="ORF">CR205_08490</name>
</gene>
<comment type="caution">
    <text evidence="12">The sequence shown here is derived from an EMBL/GenBank/DDBJ whole genome shotgun (WGS) entry which is preliminary data.</text>
</comment>
<dbReference type="RefSeq" id="WP_110518638.1">
    <property type="nucleotide sequence ID" value="NZ_PDOF01000001.1"/>
</dbReference>
<dbReference type="GO" id="GO:0009423">
    <property type="term" value="P:chorismate biosynthetic process"/>
    <property type="evidence" value="ECO:0007669"/>
    <property type="project" value="UniProtKB-UniRule"/>
</dbReference>
<proteinExistence type="inferred from homology"/>
<dbReference type="InterPro" id="IPR031322">
    <property type="entry name" value="Shikimate/glucono_kinase"/>
</dbReference>
<keyword evidence="9 11" id="KW-0057">Aromatic amino acid biosynthesis</keyword>
<dbReference type="PRINTS" id="PR01100">
    <property type="entry name" value="SHIKIMTKNASE"/>
</dbReference>
<evidence type="ECO:0000313" key="13">
    <source>
        <dbReference type="Proteomes" id="UP000248066"/>
    </source>
</evidence>
<evidence type="ECO:0000256" key="8">
    <source>
        <dbReference type="ARBA" id="ARBA00022840"/>
    </source>
</evidence>
<dbReference type="HAMAP" id="MF_00109">
    <property type="entry name" value="Shikimate_kinase"/>
    <property type="match status" value="1"/>
</dbReference>
<dbReference type="UniPathway" id="UPA00053">
    <property type="reaction ID" value="UER00088"/>
</dbReference>
<comment type="similarity">
    <text evidence="2 11">Belongs to the shikimate kinase family.</text>
</comment>
<feature type="binding site" evidence="11">
    <location>
        <position position="121"/>
    </location>
    <ligand>
        <name>ATP</name>
        <dbReference type="ChEBI" id="CHEBI:30616"/>
    </ligand>
</feature>
<dbReference type="GO" id="GO:0004765">
    <property type="term" value="F:shikimate kinase activity"/>
    <property type="evidence" value="ECO:0007669"/>
    <property type="project" value="UniProtKB-UniRule"/>
</dbReference>
<reference evidence="12 13" key="1">
    <citation type="submission" date="2017-10" db="EMBL/GenBank/DDBJ databases">
        <title>Bacillus sp. nov., a halophilic bacterium isolated from a Yangshapao Lake.</title>
        <authorList>
            <person name="Wang H."/>
        </authorList>
    </citation>
    <scope>NUCLEOTIDE SEQUENCE [LARGE SCALE GENOMIC DNA]</scope>
    <source>
        <strain evidence="12 13">YSP-3</strain>
    </source>
</reference>
<keyword evidence="11" id="KW-0460">Magnesium</keyword>
<dbReference type="GO" id="GO:0005829">
    <property type="term" value="C:cytosol"/>
    <property type="evidence" value="ECO:0007669"/>
    <property type="project" value="TreeGrafter"/>
</dbReference>
<organism evidence="12 13">
    <name type="scientific">Alteribacter lacisalsi</name>
    <dbReference type="NCBI Taxonomy" id="2045244"/>
    <lineage>
        <taxon>Bacteria</taxon>
        <taxon>Bacillati</taxon>
        <taxon>Bacillota</taxon>
        <taxon>Bacilli</taxon>
        <taxon>Bacillales</taxon>
        <taxon>Bacillaceae</taxon>
        <taxon>Alteribacter</taxon>
    </lineage>
</organism>